<dbReference type="STRING" id="553218.CAMRE0001_2386"/>
<proteinExistence type="predicted"/>
<evidence type="ECO:0000313" key="1">
    <source>
        <dbReference type="EMBL" id="EEF14043.1"/>
    </source>
</evidence>
<comment type="caution">
    <text evidence="1">The sequence shown here is derived from an EMBL/GenBank/DDBJ whole genome shotgun (WGS) entry which is preliminary data.</text>
</comment>
<name>B9D1N7_CAMRE</name>
<reference evidence="1 2" key="1">
    <citation type="submission" date="2008-08" db="EMBL/GenBank/DDBJ databases">
        <authorList>
            <person name="Madupu R."/>
            <person name="Durkin A.S."/>
            <person name="Torralba M."/>
            <person name="Methe B."/>
            <person name="Sutton G.G."/>
            <person name="Strausberg R.L."/>
            <person name="Nelson K.E."/>
        </authorList>
    </citation>
    <scope>NUCLEOTIDE SEQUENCE [LARGE SCALE GENOMIC DNA]</scope>
    <source>
        <strain evidence="1 2">RM3267</strain>
    </source>
</reference>
<keyword evidence="2" id="KW-1185">Reference proteome</keyword>
<dbReference type="Proteomes" id="UP000003082">
    <property type="component" value="Unassembled WGS sequence"/>
</dbReference>
<dbReference type="EMBL" id="ACFU01000010">
    <property type="protein sequence ID" value="EEF14043.1"/>
    <property type="molecule type" value="Genomic_DNA"/>
</dbReference>
<dbReference type="AlphaFoldDB" id="B9D1N7"/>
<organism evidence="1 2">
    <name type="scientific">Campylobacter rectus RM3267</name>
    <dbReference type="NCBI Taxonomy" id="553218"/>
    <lineage>
        <taxon>Bacteria</taxon>
        <taxon>Pseudomonadati</taxon>
        <taxon>Campylobacterota</taxon>
        <taxon>Epsilonproteobacteria</taxon>
        <taxon>Campylobacterales</taxon>
        <taxon>Campylobacteraceae</taxon>
        <taxon>Campylobacter</taxon>
    </lineage>
</organism>
<accession>B9D1N7</accession>
<protein>
    <submittedName>
        <fullName evidence="1">Uncharacterized protein</fullName>
    </submittedName>
</protein>
<evidence type="ECO:0000313" key="2">
    <source>
        <dbReference type="Proteomes" id="UP000003082"/>
    </source>
</evidence>
<gene>
    <name evidence="1" type="ORF">CAMRE0001_2386</name>
</gene>
<sequence>MISKIIDKSLPATDLCSCRFTGDYVAIFRSMLGWSEDKNIKKALSSKIM</sequence>